<organism evidence="1 2">
    <name type="scientific">Phytophthora nicotianae</name>
    <name type="common">Potato buckeye rot agent</name>
    <name type="synonym">Phytophthora parasitica</name>
    <dbReference type="NCBI Taxonomy" id="4792"/>
    <lineage>
        <taxon>Eukaryota</taxon>
        <taxon>Sar</taxon>
        <taxon>Stramenopiles</taxon>
        <taxon>Oomycota</taxon>
        <taxon>Peronosporomycetes</taxon>
        <taxon>Peronosporales</taxon>
        <taxon>Peronosporaceae</taxon>
        <taxon>Phytophthora</taxon>
    </lineage>
</organism>
<evidence type="ECO:0000313" key="2">
    <source>
        <dbReference type="Proteomes" id="UP000052943"/>
    </source>
</evidence>
<protein>
    <recommendedName>
        <fullName evidence="3">Ubiquitin-like protease family profile domain-containing protein</fullName>
    </recommendedName>
</protein>
<reference evidence="1 2" key="1">
    <citation type="submission" date="2015-11" db="EMBL/GenBank/DDBJ databases">
        <title>Genomes and virulence difference between two physiological races of Phytophthora nicotianae.</title>
        <authorList>
            <person name="Liu H."/>
            <person name="Ma X."/>
            <person name="Yu H."/>
            <person name="Fang D."/>
            <person name="Li Y."/>
            <person name="Wang X."/>
            <person name="Wang W."/>
            <person name="Dong Y."/>
            <person name="Xiao B."/>
        </authorList>
    </citation>
    <scope>NUCLEOTIDE SEQUENCE [LARGE SCALE GENOMIC DNA]</scope>
    <source>
        <strain evidence="2">race 0</strain>
    </source>
</reference>
<sequence>MSRLETVVPTTSVGKQACCDVFSLMMKNLVTTLTVKRFWNKYWSSLTKKTKRASRTIHLTLTKKMMVGLLAAHAQYGTEFLDFRETLWLHSGSIIGGLLALRESYKAVSIVNPRFHDFDHPDQKMRTAKGYRAAVPGIKKVISASNLDITGGGRAFFVNLDTTTCYLFDHMQLKSNLSQLKSAVGAIVEPMLGIEDRLSYEVVTGCLQNDNSSCGVWCLVVLELQLFGATLQSWSDFWNDSLYDVLDYLRMRYLYKVEALERQISIMAEGDEKATGIFYLIYIFILSVIKPKIYQTPQGKELALLGAHF</sequence>
<dbReference type="AlphaFoldDB" id="A0A0W8C7U0"/>
<dbReference type="Proteomes" id="UP000052943">
    <property type="component" value="Unassembled WGS sequence"/>
</dbReference>
<evidence type="ECO:0000313" key="1">
    <source>
        <dbReference type="EMBL" id="KUF80070.1"/>
    </source>
</evidence>
<dbReference type="EMBL" id="LNFO01004639">
    <property type="protein sequence ID" value="KUF80070.1"/>
    <property type="molecule type" value="Genomic_DNA"/>
</dbReference>
<name>A0A0W8C7U0_PHYNI</name>
<gene>
    <name evidence="1" type="ORF">AM587_10012253</name>
</gene>
<accession>A0A0W8C7U0</accession>
<proteinExistence type="predicted"/>
<dbReference type="OrthoDB" id="112490at2759"/>
<evidence type="ECO:0008006" key="3">
    <source>
        <dbReference type="Google" id="ProtNLM"/>
    </source>
</evidence>
<comment type="caution">
    <text evidence="1">The sequence shown here is derived from an EMBL/GenBank/DDBJ whole genome shotgun (WGS) entry which is preliminary data.</text>
</comment>